<evidence type="ECO:0000313" key="1">
    <source>
        <dbReference type="EMBL" id="STJ18166.1"/>
    </source>
</evidence>
<proteinExistence type="predicted"/>
<dbReference type="AlphaFoldDB" id="A0A376W275"/>
<name>A0A376W275_ECOLX</name>
<dbReference type="Proteomes" id="UP000254716">
    <property type="component" value="Unassembled WGS sequence"/>
</dbReference>
<protein>
    <submittedName>
        <fullName evidence="1">Uncharacterized protein</fullName>
    </submittedName>
</protein>
<organism evidence="1 2">
    <name type="scientific">Escherichia coli</name>
    <dbReference type="NCBI Taxonomy" id="562"/>
    <lineage>
        <taxon>Bacteria</taxon>
        <taxon>Pseudomonadati</taxon>
        <taxon>Pseudomonadota</taxon>
        <taxon>Gammaproteobacteria</taxon>
        <taxon>Enterobacterales</taxon>
        <taxon>Enterobacteriaceae</taxon>
        <taxon>Escherichia</taxon>
    </lineage>
</organism>
<dbReference type="EMBL" id="UGCV01000008">
    <property type="protein sequence ID" value="STJ18166.1"/>
    <property type="molecule type" value="Genomic_DNA"/>
</dbReference>
<reference evidence="1 2" key="1">
    <citation type="submission" date="2018-06" db="EMBL/GenBank/DDBJ databases">
        <authorList>
            <consortium name="Pathogen Informatics"/>
            <person name="Doyle S."/>
        </authorList>
    </citation>
    <scope>NUCLEOTIDE SEQUENCE [LARGE SCALE GENOMIC DNA]</scope>
    <source>
        <strain evidence="1 2">NCTC9081</strain>
    </source>
</reference>
<accession>A0A376W275</accession>
<evidence type="ECO:0000313" key="2">
    <source>
        <dbReference type="Proteomes" id="UP000254716"/>
    </source>
</evidence>
<sequence>MKQEVQLLHKDFKNKTIILVDVLLNLSTVNPLQPPLSGEAGQQEALERVHQLTLVLSIMLANGTPIHKAFPQKPVMKMII</sequence>
<gene>
    <name evidence="1" type="ORF">NCTC9081_03642</name>
</gene>